<feature type="domain" description="Peptidase M16 N-terminal" evidence="10">
    <location>
        <begin position="62"/>
        <end position="112"/>
    </location>
</feature>
<dbReference type="GO" id="GO:0004222">
    <property type="term" value="F:metalloendopeptidase activity"/>
    <property type="evidence" value="ECO:0007669"/>
    <property type="project" value="InterPro"/>
</dbReference>
<feature type="domain" description="Peptidase M16 C-terminal" evidence="11">
    <location>
        <begin position="267"/>
        <end position="435"/>
    </location>
</feature>
<evidence type="ECO:0000256" key="4">
    <source>
        <dbReference type="ARBA" id="ARBA00022723"/>
    </source>
</evidence>
<organism evidence="12 13">
    <name type="scientific">Pedobacter africanus</name>
    <dbReference type="NCBI Taxonomy" id="151894"/>
    <lineage>
        <taxon>Bacteria</taxon>
        <taxon>Pseudomonadati</taxon>
        <taxon>Bacteroidota</taxon>
        <taxon>Sphingobacteriia</taxon>
        <taxon>Sphingobacteriales</taxon>
        <taxon>Sphingobacteriaceae</taxon>
        <taxon>Pedobacter</taxon>
    </lineage>
</organism>
<evidence type="ECO:0000256" key="7">
    <source>
        <dbReference type="ARBA" id="ARBA00023049"/>
    </source>
</evidence>
<dbReference type="InterPro" id="IPR007863">
    <property type="entry name" value="Peptidase_M16_C"/>
</dbReference>
<keyword evidence="9" id="KW-0732">Signal</keyword>
<keyword evidence="6" id="KW-0862">Zinc</keyword>
<dbReference type="PANTHER" id="PTHR43690">
    <property type="entry name" value="NARDILYSIN"/>
    <property type="match status" value="1"/>
</dbReference>
<feature type="signal peptide" evidence="9">
    <location>
        <begin position="1"/>
        <end position="24"/>
    </location>
</feature>
<sequence>MILLMKNKLLMLVCFLLTGSGLMAQSVYQWKTASAGGYTYKYVTNDPTKARFYTLKNGLTVILSPNTKEPVIDFRLAVRAGSNTDPKTATGLAHYLEHMLFKGTDKFGTMDYAKEKTLLDKIESLYEQYRGTTDAAKRKEIYAQIDKLSGEASNFSIANEYDKMMKSLGGNSTNAHTWYEETVYKEDFPSNAVDQFLALQAERFRAPVFRIFHTELEAVYEEKNRGLDNDSWKINEQTSALLFPTHNYGQQTTIGTIEHLKNPSLVEIRKYYNKYYVPNNMVIAFAGDFNPDEMIKKVDKAFAYMKAKPFELYNPAPEKPLNSIQKIDIYGPSAESVRLSYRGYAESTDQSMLLDLISSILSNGKAGLLDINLNKKQMVLSAGAGYQQMKDYGIFTLMAQPKQGQSLEQAQQLLLEQVSILKKGNFDESLIKATVANSKLGLLESFDNNTFRVEALTNEFILNRGQNWNKSLNGPDAMAKVTKKQIVDFANQFFKENYVVAYKHKGEDKNIVKVDKPAITPVNTNAGQVSDFAKNLLAQPVKPISPKFLDYKKDLNFGKTGIADIIAVQNSDNSIFSLSYRFDMGAWNNRLQPYAAQYLSFLSTDKYSAEQISKEFYNIACNYSFSVSNEVATISVSGLQENFEKAVSLVEHIFANCKADEKALEGLKARILKSRENSKASKDAIMNGLTAYAQYGANNPFNYTLSNEEIKNITSAQLIDILHNMSNYKHTITYYGPKTLSDFTTAISKLHKLPKEFTPVAPAKTFAYAANTSNQVYFADYDMVQSEIRWVRNGGLYNTEWSPKVTLFNSYFGGGMGSVVFQTIRESKALAYSTFAVFSSPDKKEKQYTMVAYVGSQADKMNDAVNGMNELLNELPQNEKAFEASKYNALNGIETSRITKTGILGAYFSDKKLGFDHDSRIDEYAGLKPLTFADIKSFHGNNVANKTYNYCIVASEKKVKMEDMQKFGTVNKLTLEQIFGY</sequence>
<evidence type="ECO:0000259" key="11">
    <source>
        <dbReference type="Pfam" id="PF05193"/>
    </source>
</evidence>
<evidence type="ECO:0000256" key="5">
    <source>
        <dbReference type="ARBA" id="ARBA00022801"/>
    </source>
</evidence>
<dbReference type="InterPro" id="IPR011765">
    <property type="entry name" value="Pept_M16_N"/>
</dbReference>
<name>A0A1W2A8X6_9SPHI</name>
<proteinExistence type="inferred from homology"/>
<evidence type="ECO:0000256" key="9">
    <source>
        <dbReference type="SAM" id="SignalP"/>
    </source>
</evidence>
<dbReference type="STRING" id="151894.SAMN04488524_1258"/>
<keyword evidence="7" id="KW-0482">Metalloprotease</keyword>
<reference evidence="13" key="1">
    <citation type="submission" date="2017-04" db="EMBL/GenBank/DDBJ databases">
        <authorList>
            <person name="Varghese N."/>
            <person name="Submissions S."/>
        </authorList>
    </citation>
    <scope>NUCLEOTIDE SEQUENCE [LARGE SCALE GENOMIC DNA]</scope>
    <source>
        <strain evidence="13">DSM 12126</strain>
    </source>
</reference>
<dbReference type="Pfam" id="PF00675">
    <property type="entry name" value="Peptidase_M16"/>
    <property type="match status" value="3"/>
</dbReference>
<keyword evidence="4" id="KW-0479">Metal-binding</keyword>
<dbReference type="PANTHER" id="PTHR43690:SF17">
    <property type="entry name" value="PROTEIN YHJJ"/>
    <property type="match status" value="1"/>
</dbReference>
<dbReference type="GO" id="GO:0006508">
    <property type="term" value="P:proteolysis"/>
    <property type="evidence" value="ECO:0007669"/>
    <property type="project" value="UniProtKB-KW"/>
</dbReference>
<comment type="cofactor">
    <cofactor evidence="1">
        <name>Zn(2+)</name>
        <dbReference type="ChEBI" id="CHEBI:29105"/>
    </cofactor>
</comment>
<evidence type="ECO:0000259" key="10">
    <source>
        <dbReference type="Pfam" id="PF00675"/>
    </source>
</evidence>
<evidence type="ECO:0000256" key="3">
    <source>
        <dbReference type="ARBA" id="ARBA00022670"/>
    </source>
</evidence>
<comment type="similarity">
    <text evidence="2 8">Belongs to the peptidase M16 family.</text>
</comment>
<dbReference type="EMBL" id="FWXT01000001">
    <property type="protein sequence ID" value="SMC57199.1"/>
    <property type="molecule type" value="Genomic_DNA"/>
</dbReference>
<feature type="domain" description="Peptidase M16 N-terminal" evidence="10">
    <location>
        <begin position="158"/>
        <end position="216"/>
    </location>
</feature>
<dbReference type="InterPro" id="IPR001431">
    <property type="entry name" value="Pept_M16_Zn_BS"/>
</dbReference>
<gene>
    <name evidence="12" type="ORF">SAMN04488524_1258</name>
</gene>
<dbReference type="Proteomes" id="UP000192756">
    <property type="component" value="Unassembled WGS sequence"/>
</dbReference>
<feature type="domain" description="Peptidase M16 C-terminal" evidence="11">
    <location>
        <begin position="762"/>
        <end position="884"/>
    </location>
</feature>
<protein>
    <submittedName>
        <fullName evidence="12">Predicted Zn-dependent peptidase</fullName>
    </submittedName>
</protein>
<feature type="chain" id="PRO_5012574223" evidence="9">
    <location>
        <begin position="25"/>
        <end position="981"/>
    </location>
</feature>
<evidence type="ECO:0000256" key="6">
    <source>
        <dbReference type="ARBA" id="ARBA00022833"/>
    </source>
</evidence>
<dbReference type="Pfam" id="PF05193">
    <property type="entry name" value="Peptidase_M16_C"/>
    <property type="match status" value="2"/>
</dbReference>
<keyword evidence="5" id="KW-0378">Hydrolase</keyword>
<evidence type="ECO:0000313" key="13">
    <source>
        <dbReference type="Proteomes" id="UP000192756"/>
    </source>
</evidence>
<dbReference type="InterPro" id="IPR011249">
    <property type="entry name" value="Metalloenz_LuxS/M16"/>
</dbReference>
<keyword evidence="3" id="KW-0645">Protease</keyword>
<dbReference type="AlphaFoldDB" id="A0A1W2A8X6"/>
<dbReference type="GO" id="GO:0046872">
    <property type="term" value="F:metal ion binding"/>
    <property type="evidence" value="ECO:0007669"/>
    <property type="project" value="UniProtKB-KW"/>
</dbReference>
<feature type="domain" description="Peptidase M16 N-terminal" evidence="10">
    <location>
        <begin position="599"/>
        <end position="686"/>
    </location>
</feature>
<evidence type="ECO:0000256" key="2">
    <source>
        <dbReference type="ARBA" id="ARBA00007261"/>
    </source>
</evidence>
<dbReference type="PROSITE" id="PS00143">
    <property type="entry name" value="INSULINASE"/>
    <property type="match status" value="1"/>
</dbReference>
<evidence type="ECO:0000256" key="8">
    <source>
        <dbReference type="RuleBase" id="RU004447"/>
    </source>
</evidence>
<accession>A0A1W2A8X6</accession>
<evidence type="ECO:0000313" key="12">
    <source>
        <dbReference type="EMBL" id="SMC57199.1"/>
    </source>
</evidence>
<dbReference type="InterPro" id="IPR050626">
    <property type="entry name" value="Peptidase_M16"/>
</dbReference>
<evidence type="ECO:0000256" key="1">
    <source>
        <dbReference type="ARBA" id="ARBA00001947"/>
    </source>
</evidence>
<dbReference type="Gene3D" id="3.30.830.10">
    <property type="entry name" value="Metalloenzyme, LuxS/M16 peptidase-like"/>
    <property type="match status" value="4"/>
</dbReference>
<keyword evidence="13" id="KW-1185">Reference proteome</keyword>
<dbReference type="SUPFAM" id="SSF63411">
    <property type="entry name" value="LuxS/MPP-like metallohydrolase"/>
    <property type="match status" value="4"/>
</dbReference>